<dbReference type="CDD" id="cd00090">
    <property type="entry name" value="HTH_ARSR"/>
    <property type="match status" value="1"/>
</dbReference>
<reference evidence="5 6" key="1">
    <citation type="submission" date="2017-03" db="EMBL/GenBank/DDBJ databases">
        <title>Genome sequence of Clostridium oryzae DSM 28571.</title>
        <authorList>
            <person name="Poehlein A."/>
            <person name="Daniel R."/>
        </authorList>
    </citation>
    <scope>NUCLEOTIDE SEQUENCE [LARGE SCALE GENOMIC DNA]</scope>
    <source>
        <strain evidence="5 6">DSM 28571</strain>
    </source>
</reference>
<dbReference type="GO" id="GO:0003677">
    <property type="term" value="F:DNA binding"/>
    <property type="evidence" value="ECO:0007669"/>
    <property type="project" value="UniProtKB-KW"/>
</dbReference>
<dbReference type="PANTHER" id="PTHR42756:SF1">
    <property type="entry name" value="TRANSCRIPTIONAL REPRESSOR OF EMRAB OPERON"/>
    <property type="match status" value="1"/>
</dbReference>
<keyword evidence="3" id="KW-0804">Transcription</keyword>
<dbReference type="SMART" id="SM00347">
    <property type="entry name" value="HTH_MARR"/>
    <property type="match status" value="1"/>
</dbReference>
<dbReference type="InterPro" id="IPR036390">
    <property type="entry name" value="WH_DNA-bd_sf"/>
</dbReference>
<evidence type="ECO:0000256" key="2">
    <source>
        <dbReference type="ARBA" id="ARBA00023125"/>
    </source>
</evidence>
<dbReference type="PROSITE" id="PS50995">
    <property type="entry name" value="HTH_MARR_2"/>
    <property type="match status" value="1"/>
</dbReference>
<evidence type="ECO:0000313" key="5">
    <source>
        <dbReference type="EMBL" id="OPJ63081.1"/>
    </source>
</evidence>
<proteinExistence type="predicted"/>
<dbReference type="SUPFAM" id="SSF46785">
    <property type="entry name" value="Winged helix' DNA-binding domain"/>
    <property type="match status" value="1"/>
</dbReference>
<evidence type="ECO:0000256" key="1">
    <source>
        <dbReference type="ARBA" id="ARBA00023015"/>
    </source>
</evidence>
<comment type="caution">
    <text evidence="5">The sequence shown here is derived from an EMBL/GenBank/DDBJ whole genome shotgun (WGS) entry which is preliminary data.</text>
</comment>
<dbReference type="PRINTS" id="PR00598">
    <property type="entry name" value="HTHMARR"/>
</dbReference>
<sequence>MEDINKAIEIIRILKRLEKGVHKTMGHHFKELNLTAPQGMILGVLSHYGEMKISDLSKKMGLSNSTVSGIVDRLENEELIKRSRSQADRRVIYVSVTDKFRKTSEEHFKKMTDRFNNLITSASDEEIEAIINGLQTLEKLLQKGEL</sequence>
<dbReference type="AlphaFoldDB" id="A0A1V4ISS2"/>
<dbReference type="EMBL" id="MZGV01000011">
    <property type="protein sequence ID" value="OPJ63081.1"/>
    <property type="molecule type" value="Genomic_DNA"/>
</dbReference>
<dbReference type="Proteomes" id="UP000190080">
    <property type="component" value="Unassembled WGS sequence"/>
</dbReference>
<dbReference type="Pfam" id="PF01047">
    <property type="entry name" value="MarR"/>
    <property type="match status" value="1"/>
</dbReference>
<accession>A0A1V4ISS2</accession>
<dbReference type="Gene3D" id="1.10.10.10">
    <property type="entry name" value="Winged helix-like DNA-binding domain superfamily/Winged helix DNA-binding domain"/>
    <property type="match status" value="1"/>
</dbReference>
<gene>
    <name evidence="5" type="primary">mhqR</name>
    <name evidence="5" type="ORF">CLORY_14470</name>
</gene>
<evidence type="ECO:0000259" key="4">
    <source>
        <dbReference type="PROSITE" id="PS50995"/>
    </source>
</evidence>
<dbReference type="PANTHER" id="PTHR42756">
    <property type="entry name" value="TRANSCRIPTIONAL REGULATOR, MARR"/>
    <property type="match status" value="1"/>
</dbReference>
<dbReference type="InterPro" id="IPR036388">
    <property type="entry name" value="WH-like_DNA-bd_sf"/>
</dbReference>
<dbReference type="GO" id="GO:0003700">
    <property type="term" value="F:DNA-binding transcription factor activity"/>
    <property type="evidence" value="ECO:0007669"/>
    <property type="project" value="InterPro"/>
</dbReference>
<keyword evidence="6" id="KW-1185">Reference proteome</keyword>
<evidence type="ECO:0000256" key="3">
    <source>
        <dbReference type="ARBA" id="ARBA00023163"/>
    </source>
</evidence>
<dbReference type="InterPro" id="IPR011991">
    <property type="entry name" value="ArsR-like_HTH"/>
</dbReference>
<name>A0A1V4ISS2_9CLOT</name>
<protein>
    <submittedName>
        <fullName evidence="5">HTH-type transcriptional regulator MhqR</fullName>
    </submittedName>
</protein>
<dbReference type="InterPro" id="IPR000835">
    <property type="entry name" value="HTH_MarR-typ"/>
</dbReference>
<dbReference type="STRING" id="1450648.CLORY_14470"/>
<organism evidence="5 6">
    <name type="scientific">Clostridium oryzae</name>
    <dbReference type="NCBI Taxonomy" id="1450648"/>
    <lineage>
        <taxon>Bacteria</taxon>
        <taxon>Bacillati</taxon>
        <taxon>Bacillota</taxon>
        <taxon>Clostridia</taxon>
        <taxon>Eubacteriales</taxon>
        <taxon>Clostridiaceae</taxon>
        <taxon>Clostridium</taxon>
    </lineage>
</organism>
<evidence type="ECO:0000313" key="6">
    <source>
        <dbReference type="Proteomes" id="UP000190080"/>
    </source>
</evidence>
<dbReference type="RefSeq" id="WP_079422857.1">
    <property type="nucleotide sequence ID" value="NZ_MZGV01000011.1"/>
</dbReference>
<dbReference type="OrthoDB" id="49580at2"/>
<keyword evidence="2" id="KW-0238">DNA-binding</keyword>
<keyword evidence="1" id="KW-0805">Transcription regulation</keyword>
<feature type="domain" description="HTH marR-type" evidence="4">
    <location>
        <begin position="7"/>
        <end position="139"/>
    </location>
</feature>